<evidence type="ECO:0000256" key="2">
    <source>
        <dbReference type="SAM" id="Phobius"/>
    </source>
</evidence>
<protein>
    <submittedName>
        <fullName evidence="3">Unnamed protein product</fullName>
    </submittedName>
</protein>
<reference evidence="3" key="1">
    <citation type="submission" date="2023-04" db="EMBL/GenBank/DDBJ databases">
        <title>Phytophthora fragariaefolia NBRC 109709.</title>
        <authorList>
            <person name="Ichikawa N."/>
            <person name="Sato H."/>
            <person name="Tonouchi N."/>
        </authorList>
    </citation>
    <scope>NUCLEOTIDE SEQUENCE</scope>
    <source>
        <strain evidence="3">NBRC 109709</strain>
    </source>
</reference>
<evidence type="ECO:0000313" key="3">
    <source>
        <dbReference type="EMBL" id="GMF32186.1"/>
    </source>
</evidence>
<sequence length="115" mass="12443">MTRQSVWSQALPFVIASFIYFVGVGVALSLPVGKTLPPSKIVAVPAPLLSPTYGESPTSMYFETDDDDEDNDDELEDDAAFDRMVYSTAKELDGDDFLAEPLLGSGSATHVHENV</sequence>
<proteinExistence type="predicted"/>
<name>A0A9W6X5X5_9STRA</name>
<keyword evidence="2" id="KW-0812">Transmembrane</keyword>
<accession>A0A9W6X5X5</accession>
<comment type="caution">
    <text evidence="3">The sequence shown here is derived from an EMBL/GenBank/DDBJ whole genome shotgun (WGS) entry which is preliminary data.</text>
</comment>
<feature type="region of interest" description="Disordered" evidence="1">
    <location>
        <begin position="55"/>
        <end position="74"/>
    </location>
</feature>
<dbReference type="Proteomes" id="UP001165121">
    <property type="component" value="Unassembled WGS sequence"/>
</dbReference>
<evidence type="ECO:0000256" key="1">
    <source>
        <dbReference type="SAM" id="MobiDB-lite"/>
    </source>
</evidence>
<keyword evidence="2" id="KW-1133">Transmembrane helix</keyword>
<organism evidence="3 4">
    <name type="scientific">Phytophthora fragariaefolia</name>
    <dbReference type="NCBI Taxonomy" id="1490495"/>
    <lineage>
        <taxon>Eukaryota</taxon>
        <taxon>Sar</taxon>
        <taxon>Stramenopiles</taxon>
        <taxon>Oomycota</taxon>
        <taxon>Peronosporomycetes</taxon>
        <taxon>Peronosporales</taxon>
        <taxon>Peronosporaceae</taxon>
        <taxon>Phytophthora</taxon>
    </lineage>
</organism>
<keyword evidence="4" id="KW-1185">Reference proteome</keyword>
<keyword evidence="2" id="KW-0472">Membrane</keyword>
<feature type="transmembrane region" description="Helical" evidence="2">
    <location>
        <begin position="6"/>
        <end position="30"/>
    </location>
</feature>
<feature type="compositionally biased region" description="Acidic residues" evidence="1">
    <location>
        <begin position="63"/>
        <end position="74"/>
    </location>
</feature>
<gene>
    <name evidence="3" type="ORF">Pfra01_000757800</name>
</gene>
<dbReference type="AlphaFoldDB" id="A0A9W6X5X5"/>
<evidence type="ECO:0000313" key="4">
    <source>
        <dbReference type="Proteomes" id="UP001165121"/>
    </source>
</evidence>
<dbReference type="EMBL" id="BSXT01000679">
    <property type="protein sequence ID" value="GMF32186.1"/>
    <property type="molecule type" value="Genomic_DNA"/>
</dbReference>